<proteinExistence type="predicted"/>
<sequence>MPQVAYKDDGDKPVKKAFLHFSSCQTYRNTHSDSVFCHGFQESASVTCRSWKWELDKLSAPVPDKEKPQRKPSINHDGSQANHGLAKPPVMYYGCVRHGYNRRFCSKCSQRREKAKENSRRGLYVSQGHQRDLKPIFRAERSRSHAIGSIGIQIASACGQSIILYKGPDVELANRQFVTIHGQVELPFGLLG</sequence>
<name>A0A232EQ09_9HYME</name>
<feature type="region of interest" description="Disordered" evidence="1">
    <location>
        <begin position="60"/>
        <end position="83"/>
    </location>
</feature>
<dbReference type="AlphaFoldDB" id="A0A232EQ09"/>
<protein>
    <submittedName>
        <fullName evidence="2">Uncharacterized protein</fullName>
    </submittedName>
</protein>
<dbReference type="EMBL" id="NNAY01002869">
    <property type="protein sequence ID" value="OXU20412.1"/>
    <property type="molecule type" value="Genomic_DNA"/>
</dbReference>
<gene>
    <name evidence="2" type="ORF">TSAR_011531</name>
</gene>
<evidence type="ECO:0000313" key="2">
    <source>
        <dbReference type="EMBL" id="OXU20412.1"/>
    </source>
</evidence>
<keyword evidence="3" id="KW-1185">Reference proteome</keyword>
<dbReference type="Proteomes" id="UP000215335">
    <property type="component" value="Unassembled WGS sequence"/>
</dbReference>
<feature type="compositionally biased region" description="Basic and acidic residues" evidence="1">
    <location>
        <begin position="60"/>
        <end position="69"/>
    </location>
</feature>
<comment type="caution">
    <text evidence="2">The sequence shown here is derived from an EMBL/GenBank/DDBJ whole genome shotgun (WGS) entry which is preliminary data.</text>
</comment>
<organism evidence="2 3">
    <name type="scientific">Trichomalopsis sarcophagae</name>
    <dbReference type="NCBI Taxonomy" id="543379"/>
    <lineage>
        <taxon>Eukaryota</taxon>
        <taxon>Metazoa</taxon>
        <taxon>Ecdysozoa</taxon>
        <taxon>Arthropoda</taxon>
        <taxon>Hexapoda</taxon>
        <taxon>Insecta</taxon>
        <taxon>Pterygota</taxon>
        <taxon>Neoptera</taxon>
        <taxon>Endopterygota</taxon>
        <taxon>Hymenoptera</taxon>
        <taxon>Apocrita</taxon>
        <taxon>Proctotrupomorpha</taxon>
        <taxon>Chalcidoidea</taxon>
        <taxon>Pteromalidae</taxon>
        <taxon>Pteromalinae</taxon>
        <taxon>Trichomalopsis</taxon>
    </lineage>
</organism>
<reference evidence="2 3" key="1">
    <citation type="journal article" date="2017" name="Curr. Biol.">
        <title>The Evolution of Venom by Co-option of Single-Copy Genes.</title>
        <authorList>
            <person name="Martinson E.O."/>
            <person name="Mrinalini"/>
            <person name="Kelkar Y.D."/>
            <person name="Chang C.H."/>
            <person name="Werren J.H."/>
        </authorList>
    </citation>
    <scope>NUCLEOTIDE SEQUENCE [LARGE SCALE GENOMIC DNA]</scope>
    <source>
        <strain evidence="2 3">Alberta</strain>
        <tissue evidence="2">Whole body</tissue>
    </source>
</reference>
<evidence type="ECO:0000313" key="3">
    <source>
        <dbReference type="Proteomes" id="UP000215335"/>
    </source>
</evidence>
<evidence type="ECO:0000256" key="1">
    <source>
        <dbReference type="SAM" id="MobiDB-lite"/>
    </source>
</evidence>
<accession>A0A232EQ09</accession>